<keyword evidence="6 19" id="KW-0812">Transmembrane</keyword>
<evidence type="ECO:0000256" key="10">
    <source>
        <dbReference type="ARBA" id="ARBA00022840"/>
    </source>
</evidence>
<sequence length="1273" mass="143327">MDYAIKVKNILSGRLPLDIIDFLHNSDKKKRVVILVSVSAIAALVLSAVVYFHCIRNCRIKSKGQYNWFYGCTPTKRLLGPFATDGFSEGSLIGAGGFGPVYKGNLFTGQEVAVKRLSRNSGQGLEEFKNETILIAKLQHRNLVGLLGCCMEREERILVYEYMQNKSLDCFIFDRERCLLLDWEKRFDIIIGIARGLLYLHHDSKLQVIHRDLKASNILLDGSLSPRISDFGLARIFARDEKEAKTKRIIGTYGYMSPEYAFDGKFSVKSDVFSFGVMLLEIVSGKRNRGFCHPNHHHNLLGHAWLLWSEDRAMELIDGCLCDSVEPQVKRCIHVGLFCVQKFPNDRPAMSSVVAMLGNESASLPPPKHPGFFMERSSMDLSTTRMHEELHSVNVVTLTRLDGRYGRRNCNFLLELKGMVEEGDVGPTLVGLSCDNAGLVSLKLVIEREEPGEKFTEGFMALEKLTYFPLFFSAFVMVVLNLSIASDTIRSSESIKDGEKLVSSGQSFELGFFSPENSKYRYLGIWYKFSPEKVVWVANRNKPLTDSDGVLRFSEERNLVVLNRSKTVVWSSNSSTVLRNPVAQLLDSGNLVVSENISSGSGEYSWQSFDYPTDTLLAGMRIGRSLKTGFEWHLTSWKSTDDPSSGDYTYGMKFNEVPEFEVLKRGSTKTFRTGPWNGFCFSGSSMTESTLFKPTFVYNETDVYLKFESSGDDITTIITLNQSGLVQHLLRKKESSAWDVTISFPRDPCDNYGKCGANGVCRSNKDPRCQCLQGFMPTSQEEWQVTNPTRGCIRKAQLNCSQEEGFLKLSMLKLPDLIDFWVNKNMSIEECKAECLKNCSCTAYANSDVRRGGSGCFMWFGDLIDIRESEQVNYEQDVYIKLPASELDSIHSPANKKILLIATVAPVICGLLIAGIALSIMWKSRIRRRGLQCQKEEIDLPSFDFSTIAVATGHFSQTNMIGAGGFGSVYKGNLSTGQEIAVKRLSRSSRQGLEEFMNEVLLIAKLQHRNLVGLLGYCIEGEERMLIYEYMPNKSLDYFIFDDDRSFLLAWKSRFDIALGIARGLLYLHQDSKLQVIHRDLKTSNILLDADLNPKISDFGLAKIFGGHEREARTKRIIGTHGYMSPEYAFDGKFSVKSDVFSLGVLLLEIVSGKRNRGFCHPDHEHNLLGHAWLLWSEGRSLELLHESLRDSFITSQVERCIQVGLVCVQKCPEDRPTMCSVIFMLVNEEAIVPQPKQPGFFKERGLSSTEASSTREESYTGNIVTITMPEGR</sequence>
<dbReference type="Proteomes" id="UP001634007">
    <property type="component" value="Unassembled WGS sequence"/>
</dbReference>
<gene>
    <name evidence="24" type="ORF">ACJRO7_023087</name>
</gene>
<dbReference type="Pfam" id="PF07714">
    <property type="entry name" value="PK_Tyr_Ser-Thr"/>
    <property type="match status" value="2"/>
</dbReference>
<evidence type="ECO:0000256" key="5">
    <source>
        <dbReference type="ARBA" id="ARBA00022679"/>
    </source>
</evidence>
<dbReference type="FunFam" id="3.30.200.20:FF:000195">
    <property type="entry name" value="G-type lectin S-receptor-like serine/threonine-protein kinase"/>
    <property type="match status" value="1"/>
</dbReference>
<dbReference type="SUPFAM" id="SSF51110">
    <property type="entry name" value="alpha-D-mannose-specific plant lectins"/>
    <property type="match status" value="1"/>
</dbReference>
<dbReference type="PANTHER" id="PTHR27002:SF214">
    <property type="entry name" value="RECEPTOR-LIKE SERINE_THREONINE-PROTEIN KINASE"/>
    <property type="match status" value="1"/>
</dbReference>
<dbReference type="EC" id="2.7.11.1" evidence="2"/>
<keyword evidence="3" id="KW-1003">Cell membrane</keyword>
<keyword evidence="8 18" id="KW-0547">Nucleotide-binding</keyword>
<keyword evidence="7" id="KW-0732">Signal</keyword>
<evidence type="ECO:0000259" key="20">
    <source>
        <dbReference type="PROSITE" id="PS50011"/>
    </source>
</evidence>
<dbReference type="CDD" id="cd14066">
    <property type="entry name" value="STKc_IRAK"/>
    <property type="match status" value="2"/>
</dbReference>
<dbReference type="Pfam" id="PF01453">
    <property type="entry name" value="B_lectin"/>
    <property type="match status" value="1"/>
</dbReference>
<dbReference type="InterPro" id="IPR001480">
    <property type="entry name" value="Bulb-type_lectin_dom"/>
</dbReference>
<reference evidence="24 25" key="1">
    <citation type="submission" date="2024-11" db="EMBL/GenBank/DDBJ databases">
        <title>Chromosome-level genome assembly of Eucalyptus globulus Labill. provides insights into its genome evolution.</title>
        <authorList>
            <person name="Li X."/>
        </authorList>
    </citation>
    <scope>NUCLEOTIDE SEQUENCE [LARGE SCALE GENOMIC DNA]</scope>
    <source>
        <strain evidence="24">CL2024</strain>
        <tissue evidence="24">Fresh tender leaves</tissue>
    </source>
</reference>
<evidence type="ECO:0000256" key="3">
    <source>
        <dbReference type="ARBA" id="ARBA00022475"/>
    </source>
</evidence>
<dbReference type="Pfam" id="PF08276">
    <property type="entry name" value="PAN_2"/>
    <property type="match status" value="1"/>
</dbReference>
<keyword evidence="10 18" id="KW-0067">ATP-binding</keyword>
<keyword evidence="13" id="KW-1015">Disulfide bond</keyword>
<accession>A0ABD3K164</accession>
<evidence type="ECO:0000259" key="21">
    <source>
        <dbReference type="PROSITE" id="PS50026"/>
    </source>
</evidence>
<dbReference type="Pfam" id="PF11883">
    <property type="entry name" value="DUF3403"/>
    <property type="match status" value="2"/>
</dbReference>
<dbReference type="FunFam" id="3.30.200.20:FF:000910">
    <property type="entry name" value="Cysteine-rich receptor-like protein kinase 11"/>
    <property type="match status" value="1"/>
</dbReference>
<dbReference type="InterPro" id="IPR021820">
    <property type="entry name" value="S-locus_recpt_kinase_C"/>
</dbReference>
<dbReference type="InterPro" id="IPR000858">
    <property type="entry name" value="S_locus_glycoprot_dom"/>
</dbReference>
<evidence type="ECO:0000256" key="18">
    <source>
        <dbReference type="PROSITE-ProRule" id="PRU10141"/>
    </source>
</evidence>
<evidence type="ECO:0000256" key="2">
    <source>
        <dbReference type="ARBA" id="ARBA00012513"/>
    </source>
</evidence>
<evidence type="ECO:0000256" key="19">
    <source>
        <dbReference type="SAM" id="Phobius"/>
    </source>
</evidence>
<dbReference type="GO" id="GO:0004674">
    <property type="term" value="F:protein serine/threonine kinase activity"/>
    <property type="evidence" value="ECO:0007669"/>
    <property type="project" value="UniProtKB-KW"/>
</dbReference>
<dbReference type="InterPro" id="IPR003609">
    <property type="entry name" value="Pan_app"/>
</dbReference>
<comment type="catalytic activity">
    <reaction evidence="15">
        <text>L-threonyl-[protein] + ATP = O-phospho-L-threonyl-[protein] + ADP + H(+)</text>
        <dbReference type="Rhea" id="RHEA:46608"/>
        <dbReference type="Rhea" id="RHEA-COMP:11060"/>
        <dbReference type="Rhea" id="RHEA-COMP:11605"/>
        <dbReference type="ChEBI" id="CHEBI:15378"/>
        <dbReference type="ChEBI" id="CHEBI:30013"/>
        <dbReference type="ChEBI" id="CHEBI:30616"/>
        <dbReference type="ChEBI" id="CHEBI:61977"/>
        <dbReference type="ChEBI" id="CHEBI:456216"/>
        <dbReference type="EC" id="2.7.11.1"/>
    </reaction>
</comment>
<evidence type="ECO:0000313" key="24">
    <source>
        <dbReference type="EMBL" id="KAL3733660.1"/>
    </source>
</evidence>
<evidence type="ECO:0000256" key="16">
    <source>
        <dbReference type="ARBA" id="ARBA00048679"/>
    </source>
</evidence>
<feature type="domain" description="Protein kinase" evidence="20">
    <location>
        <begin position="87"/>
        <end position="372"/>
    </location>
</feature>
<feature type="transmembrane region" description="Helical" evidence="19">
    <location>
        <begin position="898"/>
        <end position="922"/>
    </location>
</feature>
<dbReference type="SUPFAM" id="SSF56112">
    <property type="entry name" value="Protein kinase-like (PK-like)"/>
    <property type="match status" value="2"/>
</dbReference>
<evidence type="ECO:0000256" key="8">
    <source>
        <dbReference type="ARBA" id="ARBA00022741"/>
    </source>
</evidence>
<comment type="caution">
    <text evidence="17">Lacks conserved residue(s) required for the propagation of feature annotation.</text>
</comment>
<dbReference type="FunFam" id="2.90.10.10:FF:000004">
    <property type="entry name" value="G-type lectin S-receptor-like serine/threonine-protein kinase"/>
    <property type="match status" value="1"/>
</dbReference>
<feature type="transmembrane region" description="Helical" evidence="19">
    <location>
        <begin position="465"/>
        <end position="484"/>
    </location>
</feature>
<proteinExistence type="predicted"/>
<keyword evidence="9" id="KW-0418">Kinase</keyword>
<evidence type="ECO:0000256" key="4">
    <source>
        <dbReference type="ARBA" id="ARBA00022527"/>
    </source>
</evidence>
<evidence type="ECO:0000256" key="12">
    <source>
        <dbReference type="ARBA" id="ARBA00023136"/>
    </source>
</evidence>
<dbReference type="FunFam" id="1.10.510.10:FF:000060">
    <property type="entry name" value="G-type lectin S-receptor-like serine/threonine-protein kinase"/>
    <property type="match status" value="2"/>
</dbReference>
<dbReference type="EMBL" id="JBJKBG010000006">
    <property type="protein sequence ID" value="KAL3733660.1"/>
    <property type="molecule type" value="Genomic_DNA"/>
</dbReference>
<dbReference type="Gene3D" id="3.30.200.20">
    <property type="entry name" value="Phosphorylase Kinase, domain 1"/>
    <property type="match status" value="2"/>
</dbReference>
<dbReference type="Pfam" id="PF00954">
    <property type="entry name" value="S_locus_glycop"/>
    <property type="match status" value="1"/>
</dbReference>
<dbReference type="InterPro" id="IPR000742">
    <property type="entry name" value="EGF"/>
</dbReference>
<dbReference type="PROSITE" id="PS50927">
    <property type="entry name" value="BULB_LECTIN"/>
    <property type="match status" value="1"/>
</dbReference>
<dbReference type="InterPro" id="IPR036426">
    <property type="entry name" value="Bulb-type_lectin_dom_sf"/>
</dbReference>
<protein>
    <recommendedName>
        <fullName evidence="2">non-specific serine/threonine protein kinase</fullName>
        <ecNumber evidence="2">2.7.11.1</ecNumber>
    </recommendedName>
</protein>
<keyword evidence="14" id="KW-0325">Glycoprotein</keyword>
<evidence type="ECO:0000259" key="22">
    <source>
        <dbReference type="PROSITE" id="PS50927"/>
    </source>
</evidence>
<feature type="domain" description="Bulb-type lectin" evidence="22">
    <location>
        <begin position="486"/>
        <end position="606"/>
    </location>
</feature>
<keyword evidence="11 19" id="KW-1133">Transmembrane helix</keyword>
<evidence type="ECO:0000256" key="11">
    <source>
        <dbReference type="ARBA" id="ARBA00022989"/>
    </source>
</evidence>
<feature type="domain" description="Protein kinase" evidence="20">
    <location>
        <begin position="955"/>
        <end position="1232"/>
    </location>
</feature>
<evidence type="ECO:0000256" key="13">
    <source>
        <dbReference type="ARBA" id="ARBA00023157"/>
    </source>
</evidence>
<dbReference type="GO" id="GO:0005524">
    <property type="term" value="F:ATP binding"/>
    <property type="evidence" value="ECO:0007669"/>
    <property type="project" value="UniProtKB-UniRule"/>
</dbReference>
<evidence type="ECO:0000256" key="15">
    <source>
        <dbReference type="ARBA" id="ARBA00047899"/>
    </source>
</evidence>
<evidence type="ECO:0000313" key="25">
    <source>
        <dbReference type="Proteomes" id="UP001634007"/>
    </source>
</evidence>
<dbReference type="InterPro" id="IPR008271">
    <property type="entry name" value="Ser/Thr_kinase_AS"/>
</dbReference>
<evidence type="ECO:0000256" key="6">
    <source>
        <dbReference type="ARBA" id="ARBA00022692"/>
    </source>
</evidence>
<dbReference type="Gene3D" id="2.90.10.10">
    <property type="entry name" value="Bulb-type lectin domain"/>
    <property type="match status" value="1"/>
</dbReference>
<dbReference type="AlphaFoldDB" id="A0ABD3K164"/>
<dbReference type="InterPro" id="IPR001245">
    <property type="entry name" value="Ser-Thr/Tyr_kinase_cat_dom"/>
</dbReference>
<dbReference type="PROSITE" id="PS00107">
    <property type="entry name" value="PROTEIN_KINASE_ATP"/>
    <property type="match status" value="1"/>
</dbReference>
<keyword evidence="17" id="KW-0245">EGF-like domain</keyword>
<dbReference type="PROSITE" id="PS50011">
    <property type="entry name" value="PROTEIN_KINASE_DOM"/>
    <property type="match status" value="2"/>
</dbReference>
<dbReference type="PROSITE" id="PS00108">
    <property type="entry name" value="PROTEIN_KINASE_ST"/>
    <property type="match status" value="2"/>
</dbReference>
<dbReference type="SMART" id="SM00473">
    <property type="entry name" value="PAN_AP"/>
    <property type="match status" value="1"/>
</dbReference>
<comment type="caution">
    <text evidence="24">The sequence shown here is derived from an EMBL/GenBank/DDBJ whole genome shotgun (WGS) entry which is preliminary data.</text>
</comment>
<evidence type="ECO:0000256" key="7">
    <source>
        <dbReference type="ARBA" id="ARBA00022729"/>
    </source>
</evidence>
<feature type="binding site" evidence="18">
    <location>
        <position position="983"/>
    </location>
    <ligand>
        <name>ATP</name>
        <dbReference type="ChEBI" id="CHEBI:30616"/>
    </ligand>
</feature>
<keyword evidence="12 19" id="KW-0472">Membrane</keyword>
<keyword evidence="4" id="KW-0723">Serine/threonine-protein kinase</keyword>
<dbReference type="PROSITE" id="PS50026">
    <property type="entry name" value="EGF_3"/>
    <property type="match status" value="1"/>
</dbReference>
<feature type="domain" description="EGF-like" evidence="21">
    <location>
        <begin position="745"/>
        <end position="781"/>
    </location>
</feature>
<dbReference type="Gene3D" id="1.10.510.10">
    <property type="entry name" value="Transferase(Phosphotransferase) domain 1"/>
    <property type="match status" value="2"/>
</dbReference>
<feature type="domain" description="Apple" evidence="23">
    <location>
        <begin position="800"/>
        <end position="883"/>
    </location>
</feature>
<keyword evidence="5" id="KW-0808">Transferase</keyword>
<dbReference type="InterPro" id="IPR011009">
    <property type="entry name" value="Kinase-like_dom_sf"/>
</dbReference>
<organism evidence="24 25">
    <name type="scientific">Eucalyptus globulus</name>
    <name type="common">Tasmanian blue gum</name>
    <dbReference type="NCBI Taxonomy" id="34317"/>
    <lineage>
        <taxon>Eukaryota</taxon>
        <taxon>Viridiplantae</taxon>
        <taxon>Streptophyta</taxon>
        <taxon>Embryophyta</taxon>
        <taxon>Tracheophyta</taxon>
        <taxon>Spermatophyta</taxon>
        <taxon>Magnoliopsida</taxon>
        <taxon>eudicotyledons</taxon>
        <taxon>Gunneridae</taxon>
        <taxon>Pentapetalae</taxon>
        <taxon>rosids</taxon>
        <taxon>malvids</taxon>
        <taxon>Myrtales</taxon>
        <taxon>Myrtaceae</taxon>
        <taxon>Myrtoideae</taxon>
        <taxon>Eucalypteae</taxon>
        <taxon>Eucalyptus</taxon>
    </lineage>
</organism>
<comment type="subcellular location">
    <subcellularLocation>
        <location evidence="1">Cell membrane</location>
        <topology evidence="1">Single-pass type I membrane protein</topology>
    </subcellularLocation>
</comment>
<dbReference type="Gene3D" id="3.50.4.10">
    <property type="entry name" value="Hepatocyte Growth Factor"/>
    <property type="match status" value="1"/>
</dbReference>
<evidence type="ECO:0000259" key="23">
    <source>
        <dbReference type="PROSITE" id="PS50948"/>
    </source>
</evidence>
<dbReference type="GO" id="GO:0005886">
    <property type="term" value="C:plasma membrane"/>
    <property type="evidence" value="ECO:0007669"/>
    <property type="project" value="UniProtKB-SubCell"/>
</dbReference>
<feature type="transmembrane region" description="Helical" evidence="19">
    <location>
        <begin position="32"/>
        <end position="54"/>
    </location>
</feature>
<dbReference type="SMART" id="SM00108">
    <property type="entry name" value="B_lectin"/>
    <property type="match status" value="1"/>
</dbReference>
<dbReference type="SMART" id="SM00220">
    <property type="entry name" value="S_TKc"/>
    <property type="match status" value="2"/>
</dbReference>
<comment type="catalytic activity">
    <reaction evidence="16">
        <text>L-seryl-[protein] + ATP = O-phospho-L-seryl-[protein] + ADP + H(+)</text>
        <dbReference type="Rhea" id="RHEA:17989"/>
        <dbReference type="Rhea" id="RHEA-COMP:9863"/>
        <dbReference type="Rhea" id="RHEA-COMP:11604"/>
        <dbReference type="ChEBI" id="CHEBI:15378"/>
        <dbReference type="ChEBI" id="CHEBI:29999"/>
        <dbReference type="ChEBI" id="CHEBI:30616"/>
        <dbReference type="ChEBI" id="CHEBI:83421"/>
        <dbReference type="ChEBI" id="CHEBI:456216"/>
        <dbReference type="EC" id="2.7.11.1"/>
    </reaction>
</comment>
<dbReference type="InterPro" id="IPR017441">
    <property type="entry name" value="Protein_kinase_ATP_BS"/>
</dbReference>
<keyword evidence="25" id="KW-1185">Reference proteome</keyword>
<dbReference type="PANTHER" id="PTHR27002">
    <property type="entry name" value="RECEPTOR-LIKE SERINE/THREONINE-PROTEIN KINASE SD1-8"/>
    <property type="match status" value="1"/>
</dbReference>
<evidence type="ECO:0000256" key="1">
    <source>
        <dbReference type="ARBA" id="ARBA00004251"/>
    </source>
</evidence>
<dbReference type="CDD" id="cd01098">
    <property type="entry name" value="PAN_AP_plant"/>
    <property type="match status" value="1"/>
</dbReference>
<evidence type="ECO:0000256" key="14">
    <source>
        <dbReference type="ARBA" id="ARBA00023180"/>
    </source>
</evidence>
<dbReference type="InterPro" id="IPR000719">
    <property type="entry name" value="Prot_kinase_dom"/>
</dbReference>
<evidence type="ECO:0000256" key="17">
    <source>
        <dbReference type="PROSITE-ProRule" id="PRU00076"/>
    </source>
</evidence>
<name>A0ABD3K164_EUCGL</name>
<dbReference type="CDD" id="cd00028">
    <property type="entry name" value="B_lectin"/>
    <property type="match status" value="1"/>
</dbReference>
<dbReference type="PROSITE" id="PS50948">
    <property type="entry name" value="PAN"/>
    <property type="match status" value="1"/>
</dbReference>
<evidence type="ECO:0000256" key="9">
    <source>
        <dbReference type="ARBA" id="ARBA00022777"/>
    </source>
</evidence>